<proteinExistence type="predicted"/>
<dbReference type="OrthoDB" id="10047052at2759"/>
<comment type="caution">
    <text evidence="1">The sequence shown here is derived from an EMBL/GenBank/DDBJ whole genome shotgun (WGS) entry which is preliminary data.</text>
</comment>
<keyword evidence="2" id="KW-1185">Reference proteome</keyword>
<protein>
    <submittedName>
        <fullName evidence="1">Uncharacterized protein</fullName>
    </submittedName>
</protein>
<reference evidence="1" key="1">
    <citation type="submission" date="2020-04" db="EMBL/GenBank/DDBJ databases">
        <authorList>
            <person name="Alioto T."/>
            <person name="Alioto T."/>
            <person name="Gomez Garrido J."/>
        </authorList>
    </citation>
    <scope>NUCLEOTIDE SEQUENCE</scope>
    <source>
        <strain evidence="1">A484AB</strain>
    </source>
</reference>
<organism evidence="1 2">
    <name type="scientific">Paramuricea clavata</name>
    <name type="common">Red gorgonian</name>
    <name type="synonym">Violescent sea-whip</name>
    <dbReference type="NCBI Taxonomy" id="317549"/>
    <lineage>
        <taxon>Eukaryota</taxon>
        <taxon>Metazoa</taxon>
        <taxon>Cnidaria</taxon>
        <taxon>Anthozoa</taxon>
        <taxon>Octocorallia</taxon>
        <taxon>Malacalcyonacea</taxon>
        <taxon>Plexauridae</taxon>
        <taxon>Paramuricea</taxon>
    </lineage>
</organism>
<evidence type="ECO:0000313" key="1">
    <source>
        <dbReference type="EMBL" id="CAB3993489.1"/>
    </source>
</evidence>
<dbReference type="EMBL" id="CACRXK020002270">
    <property type="protein sequence ID" value="CAB3993489.1"/>
    <property type="molecule type" value="Genomic_DNA"/>
</dbReference>
<name>A0A7D9HZA5_PARCT</name>
<dbReference type="Proteomes" id="UP001152795">
    <property type="component" value="Unassembled WGS sequence"/>
</dbReference>
<gene>
    <name evidence="1" type="ORF">PACLA_8A005217</name>
</gene>
<accession>A0A7D9HZA5</accession>
<evidence type="ECO:0000313" key="2">
    <source>
        <dbReference type="Proteomes" id="UP001152795"/>
    </source>
</evidence>
<sequence>MCSGPVGWCKHINIDNTKETVVLHPSSLRDSTGSQSALFLLVREIQEDRNNMENLCDLLSKISIVEEAILSDEASSTNESTQIQVATIRSTKALQKKEVQFYQIKHLPIQKFIPGVTEYCFKQARLHILKYGGGAPVPVQRSPRMRLDECQLDQFLSFITSPHVVQDLPFGQRYLHLANGQVLARPNVIRSMIPQRIVMQYTQFCKEDGTKPLSPSTALRILSVCTATVQRSLQADGAKAFDDLAGLLTKLKNHGCDQVLINSCEAALKAGKQYIKTDYKVHVSEASNVPDHCCVHALSDQKQPLFSSKCNHLHDHSCSSCKQLNSTLASIKSFVKNSAEKLPDDERDNVIFTCQQSIAAIEAWKQHQ</sequence>
<dbReference type="AlphaFoldDB" id="A0A7D9HZA5"/>